<evidence type="ECO:0000256" key="1">
    <source>
        <dbReference type="SAM" id="MobiDB-lite"/>
    </source>
</evidence>
<proteinExistence type="predicted"/>
<name>A0A2J8NE64_PANTR</name>
<organism evidence="2 3">
    <name type="scientific">Pan troglodytes</name>
    <name type="common">Chimpanzee</name>
    <dbReference type="NCBI Taxonomy" id="9598"/>
    <lineage>
        <taxon>Eukaryota</taxon>
        <taxon>Metazoa</taxon>
        <taxon>Chordata</taxon>
        <taxon>Craniata</taxon>
        <taxon>Vertebrata</taxon>
        <taxon>Euteleostomi</taxon>
        <taxon>Mammalia</taxon>
        <taxon>Eutheria</taxon>
        <taxon>Euarchontoglires</taxon>
        <taxon>Primates</taxon>
        <taxon>Haplorrhini</taxon>
        <taxon>Catarrhini</taxon>
        <taxon>Hominidae</taxon>
        <taxon>Pan</taxon>
    </lineage>
</organism>
<sequence length="110" mass="11812">MAWGSKGIQGWENLAESSHLATTRESSPPESGTGSGSSRGSRLQEPQFHGPKTEENPGPAPFHPYFPAQAEKDINDVFLFQGLLETEVPEAGASEECVFHLGRKSSGPQC</sequence>
<protein>
    <submittedName>
        <fullName evidence="2">MRO isoform 7</fullName>
    </submittedName>
</protein>
<feature type="region of interest" description="Disordered" evidence="1">
    <location>
        <begin position="1"/>
        <end position="68"/>
    </location>
</feature>
<comment type="caution">
    <text evidence="2">The sequence shown here is derived from an EMBL/GenBank/DDBJ whole genome shotgun (WGS) entry which is preliminary data.</text>
</comment>
<dbReference type="Proteomes" id="UP000236370">
    <property type="component" value="Unassembled WGS sequence"/>
</dbReference>
<evidence type="ECO:0000313" key="3">
    <source>
        <dbReference type="Proteomes" id="UP000236370"/>
    </source>
</evidence>
<dbReference type="EMBL" id="NBAG03000231">
    <property type="protein sequence ID" value="PNI70054.1"/>
    <property type="molecule type" value="Genomic_DNA"/>
</dbReference>
<reference evidence="2 3" key="1">
    <citation type="submission" date="2017-12" db="EMBL/GenBank/DDBJ databases">
        <title>High-resolution comparative analysis of great ape genomes.</title>
        <authorList>
            <person name="Pollen A."/>
            <person name="Hastie A."/>
            <person name="Hormozdiari F."/>
            <person name="Dougherty M."/>
            <person name="Liu R."/>
            <person name="Chaisson M."/>
            <person name="Hoppe E."/>
            <person name="Hill C."/>
            <person name="Pang A."/>
            <person name="Hillier L."/>
            <person name="Baker C."/>
            <person name="Armstrong J."/>
            <person name="Shendure J."/>
            <person name="Paten B."/>
            <person name="Wilson R."/>
            <person name="Chao H."/>
            <person name="Schneider V."/>
            <person name="Ventura M."/>
            <person name="Kronenberg Z."/>
            <person name="Murali S."/>
            <person name="Gordon D."/>
            <person name="Cantsilieris S."/>
            <person name="Munson K."/>
            <person name="Nelson B."/>
            <person name="Raja A."/>
            <person name="Underwood J."/>
            <person name="Diekhans M."/>
            <person name="Fiddes I."/>
            <person name="Haussler D."/>
            <person name="Eichler E."/>
        </authorList>
    </citation>
    <scope>NUCLEOTIDE SEQUENCE [LARGE SCALE GENOMIC DNA]</scope>
    <source>
        <strain evidence="2">Yerkes chimp pedigree #C0471</strain>
    </source>
</reference>
<accession>A0A2J8NE64</accession>
<feature type="compositionally biased region" description="Low complexity" evidence="1">
    <location>
        <begin position="24"/>
        <end position="41"/>
    </location>
</feature>
<gene>
    <name evidence="2" type="ORF">CK820_G0011471</name>
</gene>
<dbReference type="AlphaFoldDB" id="A0A2J8NE64"/>
<evidence type="ECO:0000313" key="2">
    <source>
        <dbReference type="EMBL" id="PNI70054.1"/>
    </source>
</evidence>